<proteinExistence type="predicted"/>
<gene>
    <name evidence="2" type="ORF">SY85_15385</name>
</gene>
<evidence type="ECO:0000259" key="1">
    <source>
        <dbReference type="Pfam" id="PF03372"/>
    </source>
</evidence>
<dbReference type="Gene3D" id="3.60.10.10">
    <property type="entry name" value="Endonuclease/exonuclease/phosphatase"/>
    <property type="match status" value="1"/>
</dbReference>
<feature type="domain" description="Endonuclease/exonuclease/phosphatase" evidence="1">
    <location>
        <begin position="4"/>
        <end position="228"/>
    </location>
</feature>
<reference evidence="3" key="1">
    <citation type="submission" date="2015-01" db="EMBL/GenBank/DDBJ databases">
        <title>Flavisolibacter sp./LCS9/ whole genome sequencing.</title>
        <authorList>
            <person name="Kim M.K."/>
            <person name="Srinivasan S."/>
            <person name="Lee J.-J."/>
        </authorList>
    </citation>
    <scope>NUCLEOTIDE SEQUENCE [LARGE SCALE GENOMIC DNA]</scope>
    <source>
        <strain evidence="3">LCS9</strain>
    </source>
</reference>
<accession>A0A172U2H5</accession>
<dbReference type="Proteomes" id="UP000077177">
    <property type="component" value="Chromosome"/>
</dbReference>
<dbReference type="EMBL" id="CP011390">
    <property type="protein sequence ID" value="ANE53520.1"/>
    <property type="molecule type" value="Genomic_DNA"/>
</dbReference>
<sequence length="240" mass="28058">MKIITWNCNMAFRKKADIILMHQPDILVVPECEHPDKLRFNGDTPKPTDTLWFGHNQNKGLGIFSYGHFRFKVLDVHNDNLKMIIPITVSGGQFDFTLFAIWANNPGDPDGAYVTQVWKAIHHYDTSITSKQTILIGDFNSNTIWDKPRREGNHSAVVKRLEEKGIYSVYHKHFNQTQGKEQHPTWYMYRHHDKPYHLDYCFVSIDMLECLKSVEVGNYEFWTKYSDHVPVIVTFDVLPD</sequence>
<keyword evidence="3" id="KW-1185">Reference proteome</keyword>
<organism evidence="2 3">
    <name type="scientific">Flavisolibacter tropicus</name>
    <dbReference type="NCBI Taxonomy" id="1492898"/>
    <lineage>
        <taxon>Bacteria</taxon>
        <taxon>Pseudomonadati</taxon>
        <taxon>Bacteroidota</taxon>
        <taxon>Chitinophagia</taxon>
        <taxon>Chitinophagales</taxon>
        <taxon>Chitinophagaceae</taxon>
        <taxon>Flavisolibacter</taxon>
    </lineage>
</organism>
<dbReference type="InterPro" id="IPR005135">
    <property type="entry name" value="Endo/exonuclease/phosphatase"/>
</dbReference>
<keyword evidence="2" id="KW-0540">Nuclease</keyword>
<dbReference type="InterPro" id="IPR036691">
    <property type="entry name" value="Endo/exonu/phosph_ase_sf"/>
</dbReference>
<dbReference type="Pfam" id="PF03372">
    <property type="entry name" value="Exo_endo_phos"/>
    <property type="match status" value="1"/>
</dbReference>
<dbReference type="PATRIC" id="fig|1492898.3.peg.3341"/>
<keyword evidence="2" id="KW-0378">Hydrolase</keyword>
<dbReference type="AlphaFoldDB" id="A0A172U2H5"/>
<protein>
    <submittedName>
        <fullName evidence="2">Exonuclease</fullName>
    </submittedName>
</protein>
<reference evidence="2 3" key="2">
    <citation type="journal article" date="2016" name="Int. J. Syst. Evol. Microbiol.">
        <title>Flavisolibacter tropicus sp. nov., isolated from tropical soil.</title>
        <authorList>
            <person name="Lee J.J."/>
            <person name="Kang M.S."/>
            <person name="Kim G.S."/>
            <person name="Lee C.S."/>
            <person name="Lim S."/>
            <person name="Lee J."/>
            <person name="Roh S.H."/>
            <person name="Kang H."/>
            <person name="Ha J.M."/>
            <person name="Bae S."/>
            <person name="Jung H.Y."/>
            <person name="Kim M.K."/>
        </authorList>
    </citation>
    <scope>NUCLEOTIDE SEQUENCE [LARGE SCALE GENOMIC DNA]</scope>
    <source>
        <strain evidence="2 3">LCS9</strain>
    </source>
</reference>
<dbReference type="SUPFAM" id="SSF56219">
    <property type="entry name" value="DNase I-like"/>
    <property type="match status" value="1"/>
</dbReference>
<dbReference type="OrthoDB" id="583592at2"/>
<evidence type="ECO:0000313" key="2">
    <source>
        <dbReference type="EMBL" id="ANE53520.1"/>
    </source>
</evidence>
<dbReference type="GO" id="GO:0004527">
    <property type="term" value="F:exonuclease activity"/>
    <property type="evidence" value="ECO:0007669"/>
    <property type="project" value="UniProtKB-KW"/>
</dbReference>
<dbReference type="STRING" id="1492898.SY85_15385"/>
<name>A0A172U2H5_9BACT</name>
<keyword evidence="2" id="KW-0269">Exonuclease</keyword>
<dbReference type="KEGG" id="fla:SY85_15385"/>
<dbReference type="RefSeq" id="WP_066409834.1">
    <property type="nucleotide sequence ID" value="NZ_CP011390.1"/>
</dbReference>
<evidence type="ECO:0000313" key="3">
    <source>
        <dbReference type="Proteomes" id="UP000077177"/>
    </source>
</evidence>